<dbReference type="EMBL" id="MLHQ01000011">
    <property type="protein sequence ID" value="OOF58877.1"/>
    <property type="molecule type" value="Genomic_DNA"/>
</dbReference>
<keyword evidence="3" id="KW-1185">Reference proteome</keyword>
<dbReference type="RefSeq" id="WP_077423507.1">
    <property type="nucleotide sequence ID" value="NZ_MLHQ01000011.1"/>
</dbReference>
<dbReference type="GO" id="GO:0003995">
    <property type="term" value="F:acyl-CoA dehydrogenase activity"/>
    <property type="evidence" value="ECO:0007669"/>
    <property type="project" value="TreeGrafter"/>
</dbReference>
<dbReference type="AlphaFoldDB" id="A0A1V3JPZ6"/>
<reference evidence="2 3" key="1">
    <citation type="submission" date="2016-10" db="EMBL/GenBank/DDBJ databases">
        <title>Rodentibacter gen. nov. and new species.</title>
        <authorList>
            <person name="Christensen H."/>
        </authorList>
    </citation>
    <scope>NUCLEOTIDE SEQUENCE [LARGE SCALE GENOMIC DNA]</scope>
    <source>
        <strain evidence="2 3">Ac151</strain>
    </source>
</reference>
<feature type="domain" description="Acyl-CoA dehydrogenase/oxidase N-terminal" evidence="1">
    <location>
        <begin position="12"/>
        <end position="104"/>
    </location>
</feature>
<gene>
    <name evidence="2" type="ORF">BKL49_04880</name>
</gene>
<organism evidence="2 3">
    <name type="scientific">Rodentibacter myodis</name>
    <dbReference type="NCBI Taxonomy" id="1907939"/>
    <lineage>
        <taxon>Bacteria</taxon>
        <taxon>Pseudomonadati</taxon>
        <taxon>Pseudomonadota</taxon>
        <taxon>Gammaproteobacteria</taxon>
        <taxon>Pasteurellales</taxon>
        <taxon>Pasteurellaceae</taxon>
        <taxon>Rodentibacter</taxon>
    </lineage>
</organism>
<evidence type="ECO:0000313" key="3">
    <source>
        <dbReference type="Proteomes" id="UP000188602"/>
    </source>
</evidence>
<dbReference type="SUPFAM" id="SSF56645">
    <property type="entry name" value="Acyl-CoA dehydrogenase NM domain-like"/>
    <property type="match status" value="1"/>
</dbReference>
<dbReference type="InterPro" id="IPR037069">
    <property type="entry name" value="AcylCoA_DH/ox_N_sf"/>
</dbReference>
<evidence type="ECO:0000313" key="2">
    <source>
        <dbReference type="EMBL" id="OOF58877.1"/>
    </source>
</evidence>
<sequence>MSLLSLTLKQWLNDHADSLDQSEQFADELLYKLAQDNLFKIGVPTAFGGDGAPIEQAIRAIQAVAEYSLTAAFVAWGHRTFIENLLASKNNIVKKKWLSDLILGKIAGSTGLSNATKFLSGVEQLQVSITEKDGKSYLNGYLPWLTNLRPDRFVVVFAAEYADSDKKPAIIAVPSDALGLTRTENLSLSALQGSNTAALRFEQVELDPDWILADDAGAYLAQIRPAFLGLQCAMAFGLAKRSLDEVEKTLGSNRAVLKTEWETQKVALSDLQQRLFNGLMKSDFFRQNPKTLFQIRIDVVDLVAQSLLLELQAGGGRAYLNNTGFSFIRRWREGAFLPIVTPSAVQLRLVLAEN</sequence>
<accession>A0A1V3JPZ6</accession>
<dbReference type="Gene3D" id="2.40.110.10">
    <property type="entry name" value="Butyryl-CoA Dehydrogenase, subunit A, domain 2"/>
    <property type="match status" value="1"/>
</dbReference>
<dbReference type="Pfam" id="PF02771">
    <property type="entry name" value="Acyl-CoA_dh_N"/>
    <property type="match status" value="1"/>
</dbReference>
<dbReference type="Proteomes" id="UP000188602">
    <property type="component" value="Unassembled WGS sequence"/>
</dbReference>
<comment type="caution">
    <text evidence="2">The sequence shown here is derived from an EMBL/GenBank/DDBJ whole genome shotgun (WGS) entry which is preliminary data.</text>
</comment>
<dbReference type="InterPro" id="IPR046373">
    <property type="entry name" value="Acyl-CoA_Oxase/DH_mid-dom_sf"/>
</dbReference>
<evidence type="ECO:0000259" key="1">
    <source>
        <dbReference type="Pfam" id="PF02771"/>
    </source>
</evidence>
<proteinExistence type="predicted"/>
<name>A0A1V3JPZ6_9PAST</name>
<dbReference type="InterPro" id="IPR009100">
    <property type="entry name" value="AcylCoA_DH/oxidase_NM_dom_sf"/>
</dbReference>
<protein>
    <submittedName>
        <fullName evidence="2">Dehydrogenase</fullName>
    </submittedName>
</protein>
<dbReference type="GO" id="GO:0050660">
    <property type="term" value="F:flavin adenine dinucleotide binding"/>
    <property type="evidence" value="ECO:0007669"/>
    <property type="project" value="InterPro"/>
</dbReference>
<dbReference type="STRING" id="1907939.BKL49_04880"/>
<dbReference type="InterPro" id="IPR013786">
    <property type="entry name" value="AcylCoA_DH/ox_N"/>
</dbReference>
<dbReference type="Gene3D" id="1.10.540.10">
    <property type="entry name" value="Acyl-CoA dehydrogenase/oxidase, N-terminal domain"/>
    <property type="match status" value="1"/>
</dbReference>
<dbReference type="PANTHER" id="PTHR43884:SF12">
    <property type="entry name" value="ISOVALERYL-COA DEHYDROGENASE, MITOCHONDRIAL-RELATED"/>
    <property type="match status" value="1"/>
</dbReference>
<dbReference type="PANTHER" id="PTHR43884">
    <property type="entry name" value="ACYL-COA DEHYDROGENASE"/>
    <property type="match status" value="1"/>
</dbReference>
<dbReference type="OrthoDB" id="2564795at2"/>